<dbReference type="InterPro" id="IPR005467">
    <property type="entry name" value="His_kinase_dom"/>
</dbReference>
<dbReference type="SMART" id="SM01231">
    <property type="entry name" value="H-kinase_dim"/>
    <property type="match status" value="1"/>
</dbReference>
<dbReference type="InterPro" id="IPR036061">
    <property type="entry name" value="CheW-like_dom_sf"/>
</dbReference>
<feature type="domain" description="CheW-like" evidence="14">
    <location>
        <begin position="564"/>
        <end position="702"/>
    </location>
</feature>
<keyword evidence="6" id="KW-0808">Transferase</keyword>
<name>A0A974SN59_9RHOO</name>
<reference evidence="16" key="1">
    <citation type="submission" date="2020-11" db="EMBL/GenBank/DDBJ databases">
        <title>Azospira restricta DSM 18626 genome sequence.</title>
        <authorList>
            <person name="Moe W.M."/>
        </authorList>
    </citation>
    <scope>NUCLEOTIDE SEQUENCE</scope>
    <source>
        <strain evidence="16">DSM 18626</strain>
    </source>
</reference>
<dbReference type="Gene3D" id="1.20.120.160">
    <property type="entry name" value="HPT domain"/>
    <property type="match status" value="1"/>
</dbReference>
<evidence type="ECO:0000256" key="6">
    <source>
        <dbReference type="ARBA" id="ARBA00022679"/>
    </source>
</evidence>
<evidence type="ECO:0000256" key="3">
    <source>
        <dbReference type="ARBA" id="ARBA00021495"/>
    </source>
</evidence>
<keyword evidence="4" id="KW-0145">Chemotaxis</keyword>
<evidence type="ECO:0000256" key="2">
    <source>
        <dbReference type="ARBA" id="ARBA00012438"/>
    </source>
</evidence>
<protein>
    <recommendedName>
        <fullName evidence="3">Chemotaxis protein CheA</fullName>
        <ecNumber evidence="2">2.7.13.3</ecNumber>
    </recommendedName>
</protein>
<dbReference type="SUPFAM" id="SSF50341">
    <property type="entry name" value="CheW-like"/>
    <property type="match status" value="1"/>
</dbReference>
<dbReference type="InterPro" id="IPR051315">
    <property type="entry name" value="Bact_Chemotaxis_CheA"/>
</dbReference>
<dbReference type="EMBL" id="CP064781">
    <property type="protein sequence ID" value="QRJ63142.1"/>
    <property type="molecule type" value="Genomic_DNA"/>
</dbReference>
<evidence type="ECO:0000259" key="13">
    <source>
        <dbReference type="PROSITE" id="PS50109"/>
    </source>
</evidence>
<dbReference type="AlphaFoldDB" id="A0A974SN59"/>
<dbReference type="PRINTS" id="PR00344">
    <property type="entry name" value="BCTRLSENSOR"/>
</dbReference>
<evidence type="ECO:0000259" key="14">
    <source>
        <dbReference type="PROSITE" id="PS50851"/>
    </source>
</evidence>
<dbReference type="InterPro" id="IPR036097">
    <property type="entry name" value="HisK_dim/P_sf"/>
</dbReference>
<feature type="domain" description="HPt" evidence="15">
    <location>
        <begin position="1"/>
        <end position="103"/>
    </location>
</feature>
<evidence type="ECO:0000256" key="12">
    <source>
        <dbReference type="PROSITE-ProRule" id="PRU00110"/>
    </source>
</evidence>
<dbReference type="RefSeq" id="WP_203386671.1">
    <property type="nucleotide sequence ID" value="NZ_CP064781.1"/>
</dbReference>
<dbReference type="KEGG" id="ares:IWH25_15520"/>
<dbReference type="CDD" id="cd00731">
    <property type="entry name" value="CheA_reg"/>
    <property type="match status" value="1"/>
</dbReference>
<dbReference type="SMART" id="SM00073">
    <property type="entry name" value="HPT"/>
    <property type="match status" value="1"/>
</dbReference>
<dbReference type="SUPFAM" id="SSF160246">
    <property type="entry name" value="EspE N-terminal domain-like"/>
    <property type="match status" value="1"/>
</dbReference>
<dbReference type="InterPro" id="IPR008207">
    <property type="entry name" value="Sig_transdc_His_kin_Hpt_dom"/>
</dbReference>
<evidence type="ECO:0000259" key="15">
    <source>
        <dbReference type="PROSITE" id="PS50894"/>
    </source>
</evidence>
<keyword evidence="17" id="KW-1185">Reference proteome</keyword>
<evidence type="ECO:0000256" key="9">
    <source>
        <dbReference type="ARBA" id="ARBA00022840"/>
    </source>
</evidence>
<sequence>MDLSQALATFFDESRDLLADMERILLRAESDALEGEEMNALFRCAHTIKGSAGLFGLDPVVRFTHEVETVLDRLRQGELAFTPALVGLLLEARDHMAALVAAATAGGEAPPAPALLDGLRAAGGGARPADLPATVAAPLVAVEASGGGPLGNDCWHLSLRFEREVLQSGFDPLAMIHFLGSLGTVVHLETVADMLPDLAALDPELCYLGFEVALKSGASKAEIEGVFEFVLDQARITILPPHSRLDDFLALIEESGEDKFRLGELLVACGSVTEHELARALAAQQEAAPPVRLGEMLVGQGAVQPALVDAALAQQKKVEERRSSEAKSMKIPADRLDALIDQVGELVIAGAATQLQAKRANQRELQEAASNLLRLVEDVRDSALRLRMTPIGEVFGRFPRVVRDVARELGKDIELAISGADAELDKSMVERIGDPLMHLVRNAIDHGIEPPERRTAAGKPARGTVSLNAYHESGSIVIEVADDGGGLNSERILQKAIAKGLVAADASLAPADIHRLILEPGFSTAEQVTNLSGRGVGMDVVKSNVEALRGTLDIDSRPGQGTTMRICLPLTLAIIDGFQVGVGLATFIVPLDTVVECIELPAGAAGADYLNLRGEVLPFLRLRRVFAVAGDEPLRQNIVVVRFGGRKAGIAVDRLFGECQTVIKPLGRLFSGVSGISGSTILGSGEVALILDVAQLVHGAALPAGTKVPTPAPAA</sequence>
<organism evidence="16 17">
    <name type="scientific">Azospira restricta</name>
    <dbReference type="NCBI Taxonomy" id="404405"/>
    <lineage>
        <taxon>Bacteria</taxon>
        <taxon>Pseudomonadati</taxon>
        <taxon>Pseudomonadota</taxon>
        <taxon>Betaproteobacteria</taxon>
        <taxon>Rhodocyclales</taxon>
        <taxon>Rhodocyclaceae</taxon>
        <taxon>Azospira</taxon>
    </lineage>
</organism>
<evidence type="ECO:0000313" key="16">
    <source>
        <dbReference type="EMBL" id="QRJ63142.1"/>
    </source>
</evidence>
<dbReference type="PANTHER" id="PTHR43395:SF10">
    <property type="entry name" value="CHEMOTAXIS PROTEIN CHEA"/>
    <property type="match status" value="1"/>
</dbReference>
<feature type="domain" description="Histidine kinase" evidence="13">
    <location>
        <begin position="324"/>
        <end position="572"/>
    </location>
</feature>
<dbReference type="Pfam" id="PF02518">
    <property type="entry name" value="HATPase_c"/>
    <property type="match status" value="1"/>
</dbReference>
<dbReference type="PROSITE" id="PS50851">
    <property type="entry name" value="CHEW"/>
    <property type="match status" value="1"/>
</dbReference>
<dbReference type="Pfam" id="PF02895">
    <property type="entry name" value="H-kinase_dim"/>
    <property type="match status" value="1"/>
</dbReference>
<dbReference type="Gene3D" id="2.30.30.40">
    <property type="entry name" value="SH3 Domains"/>
    <property type="match status" value="1"/>
</dbReference>
<accession>A0A974SN59</accession>
<proteinExistence type="predicted"/>
<dbReference type="SMART" id="SM00260">
    <property type="entry name" value="CheW"/>
    <property type="match status" value="1"/>
</dbReference>
<evidence type="ECO:0000313" key="17">
    <source>
        <dbReference type="Proteomes" id="UP000663444"/>
    </source>
</evidence>
<dbReference type="InterPro" id="IPR004358">
    <property type="entry name" value="Sig_transdc_His_kin-like_C"/>
</dbReference>
<dbReference type="Pfam" id="PF01584">
    <property type="entry name" value="CheW"/>
    <property type="match status" value="1"/>
</dbReference>
<feature type="modified residue" description="Phosphohistidine" evidence="12">
    <location>
        <position position="46"/>
    </location>
</feature>
<dbReference type="InterPro" id="IPR037257">
    <property type="entry name" value="T2SS_E_N_sf"/>
</dbReference>
<dbReference type="InterPro" id="IPR036890">
    <property type="entry name" value="HATPase_C_sf"/>
</dbReference>
<evidence type="ECO:0000256" key="7">
    <source>
        <dbReference type="ARBA" id="ARBA00022741"/>
    </source>
</evidence>
<dbReference type="GO" id="GO:0000155">
    <property type="term" value="F:phosphorelay sensor kinase activity"/>
    <property type="evidence" value="ECO:0007669"/>
    <property type="project" value="InterPro"/>
</dbReference>
<dbReference type="Pfam" id="PF01627">
    <property type="entry name" value="Hpt"/>
    <property type="match status" value="1"/>
</dbReference>
<dbReference type="InterPro" id="IPR004105">
    <property type="entry name" value="CheA-like_dim"/>
</dbReference>
<dbReference type="Gene3D" id="1.10.287.560">
    <property type="entry name" value="Histidine kinase CheA-like, homodimeric domain"/>
    <property type="match status" value="1"/>
</dbReference>
<comment type="function">
    <text evidence="11">Involved in the transmission of sensory signals from the chemoreceptors to the flagellar motors. CheA is autophosphorylated; it can transfer its phosphate group to either CheB or CheY.</text>
</comment>
<dbReference type="InterPro" id="IPR003594">
    <property type="entry name" value="HATPase_dom"/>
</dbReference>
<comment type="catalytic activity">
    <reaction evidence="1">
        <text>ATP + protein L-histidine = ADP + protein N-phospho-L-histidine.</text>
        <dbReference type="EC" id="2.7.13.3"/>
    </reaction>
</comment>
<dbReference type="Proteomes" id="UP000663444">
    <property type="component" value="Chromosome"/>
</dbReference>
<keyword evidence="5 12" id="KW-0597">Phosphoprotein</keyword>
<dbReference type="InterPro" id="IPR002545">
    <property type="entry name" value="CheW-lke_dom"/>
</dbReference>
<evidence type="ECO:0000256" key="4">
    <source>
        <dbReference type="ARBA" id="ARBA00022500"/>
    </source>
</evidence>
<dbReference type="FunFam" id="3.30.565.10:FF:000016">
    <property type="entry name" value="Chemotaxis protein CheA, putative"/>
    <property type="match status" value="1"/>
</dbReference>
<keyword evidence="8" id="KW-0418">Kinase</keyword>
<dbReference type="SMART" id="SM00387">
    <property type="entry name" value="HATPase_c"/>
    <property type="match status" value="1"/>
</dbReference>
<dbReference type="CDD" id="cd16916">
    <property type="entry name" value="HATPase_CheA-like"/>
    <property type="match status" value="1"/>
</dbReference>
<evidence type="ECO:0000256" key="1">
    <source>
        <dbReference type="ARBA" id="ARBA00000085"/>
    </source>
</evidence>
<dbReference type="SUPFAM" id="SSF47226">
    <property type="entry name" value="Histidine-containing phosphotransfer domain, HPT domain"/>
    <property type="match status" value="1"/>
</dbReference>
<dbReference type="GO" id="GO:0006935">
    <property type="term" value="P:chemotaxis"/>
    <property type="evidence" value="ECO:0007669"/>
    <property type="project" value="UniProtKB-KW"/>
</dbReference>
<dbReference type="EC" id="2.7.13.3" evidence="2"/>
<evidence type="ECO:0000256" key="11">
    <source>
        <dbReference type="ARBA" id="ARBA00035100"/>
    </source>
</evidence>
<dbReference type="PROSITE" id="PS50109">
    <property type="entry name" value="HIS_KIN"/>
    <property type="match status" value="1"/>
</dbReference>
<keyword evidence="9" id="KW-0067">ATP-binding</keyword>
<keyword evidence="10" id="KW-0902">Two-component regulatory system</keyword>
<evidence type="ECO:0000256" key="8">
    <source>
        <dbReference type="ARBA" id="ARBA00022777"/>
    </source>
</evidence>
<dbReference type="GO" id="GO:0005737">
    <property type="term" value="C:cytoplasm"/>
    <property type="evidence" value="ECO:0007669"/>
    <property type="project" value="InterPro"/>
</dbReference>
<dbReference type="InterPro" id="IPR036641">
    <property type="entry name" value="HPT_dom_sf"/>
</dbReference>
<dbReference type="SUPFAM" id="SSF55874">
    <property type="entry name" value="ATPase domain of HSP90 chaperone/DNA topoisomerase II/histidine kinase"/>
    <property type="match status" value="1"/>
</dbReference>
<evidence type="ECO:0000256" key="10">
    <source>
        <dbReference type="ARBA" id="ARBA00023012"/>
    </source>
</evidence>
<dbReference type="GO" id="GO:0005524">
    <property type="term" value="F:ATP binding"/>
    <property type="evidence" value="ECO:0007669"/>
    <property type="project" value="UniProtKB-KW"/>
</dbReference>
<dbReference type="PANTHER" id="PTHR43395">
    <property type="entry name" value="SENSOR HISTIDINE KINASE CHEA"/>
    <property type="match status" value="1"/>
</dbReference>
<dbReference type="Gene3D" id="3.30.565.10">
    <property type="entry name" value="Histidine kinase-like ATPase, C-terminal domain"/>
    <property type="match status" value="1"/>
</dbReference>
<keyword evidence="7" id="KW-0547">Nucleotide-binding</keyword>
<dbReference type="SUPFAM" id="SSF47384">
    <property type="entry name" value="Homodimeric domain of signal transducing histidine kinase"/>
    <property type="match status" value="1"/>
</dbReference>
<dbReference type="PROSITE" id="PS50894">
    <property type="entry name" value="HPT"/>
    <property type="match status" value="1"/>
</dbReference>
<gene>
    <name evidence="16" type="ORF">IWH25_15520</name>
</gene>
<evidence type="ECO:0000256" key="5">
    <source>
        <dbReference type="ARBA" id="ARBA00022553"/>
    </source>
</evidence>
<dbReference type="InterPro" id="IPR037006">
    <property type="entry name" value="CheA-like_homodim_sf"/>
</dbReference>
<dbReference type="CDD" id="cd00088">
    <property type="entry name" value="HPT"/>
    <property type="match status" value="1"/>
</dbReference>